<keyword evidence="3" id="KW-1185">Reference proteome</keyword>
<dbReference type="AlphaFoldDB" id="A0AAN9KYJ7"/>
<comment type="caution">
    <text evidence="2">The sequence shown here is derived from an EMBL/GenBank/DDBJ whole genome shotgun (WGS) entry which is preliminary data.</text>
</comment>
<protein>
    <submittedName>
        <fullName evidence="2">Uncharacterized protein</fullName>
    </submittedName>
</protein>
<dbReference type="EMBL" id="JAYMYR010000106">
    <property type="protein sequence ID" value="KAK7325696.1"/>
    <property type="molecule type" value="Genomic_DNA"/>
</dbReference>
<accession>A0AAN9KYJ7</accession>
<organism evidence="2 3">
    <name type="scientific">Phaseolus coccineus</name>
    <name type="common">Scarlet runner bean</name>
    <name type="synonym">Phaseolus multiflorus</name>
    <dbReference type="NCBI Taxonomy" id="3886"/>
    <lineage>
        <taxon>Eukaryota</taxon>
        <taxon>Viridiplantae</taxon>
        <taxon>Streptophyta</taxon>
        <taxon>Embryophyta</taxon>
        <taxon>Tracheophyta</taxon>
        <taxon>Spermatophyta</taxon>
        <taxon>Magnoliopsida</taxon>
        <taxon>eudicotyledons</taxon>
        <taxon>Gunneridae</taxon>
        <taxon>Pentapetalae</taxon>
        <taxon>rosids</taxon>
        <taxon>fabids</taxon>
        <taxon>Fabales</taxon>
        <taxon>Fabaceae</taxon>
        <taxon>Papilionoideae</taxon>
        <taxon>50 kb inversion clade</taxon>
        <taxon>NPAAA clade</taxon>
        <taxon>indigoferoid/millettioid clade</taxon>
        <taxon>Phaseoleae</taxon>
        <taxon>Phaseolus</taxon>
    </lineage>
</organism>
<evidence type="ECO:0000313" key="3">
    <source>
        <dbReference type="Proteomes" id="UP001374584"/>
    </source>
</evidence>
<proteinExistence type="predicted"/>
<name>A0AAN9KYJ7_PHACN</name>
<evidence type="ECO:0000256" key="1">
    <source>
        <dbReference type="SAM" id="MobiDB-lite"/>
    </source>
</evidence>
<feature type="compositionally biased region" description="Basic and acidic residues" evidence="1">
    <location>
        <begin position="43"/>
        <end position="53"/>
    </location>
</feature>
<sequence length="271" mass="30303">MMEIFRNAHVTPDISPKRLARLVGQILAQLQPRERDSIYLEAMKNERGERGGQSDETPGSRRLTTPITVISDEEEESLIASLEFELYRSSNSYPSCGAPIDVKVPKAPTGSKSVNISFPPTLKFKSRQLVLSHKGNRFLSHLKTGNFYLTECPYLLIIERDGDHSLIRVRTIPQAYKRREPSRAHVTESPVPELEKDSLYSPSLLRFTSSGDNVSHLAFANRADKCMNEVEAVGKKRTRLNGSVSLVTMGMMEVALLPLSVSDSELIGSWE</sequence>
<gene>
    <name evidence="2" type="ORF">VNO80_33962</name>
</gene>
<feature type="region of interest" description="Disordered" evidence="1">
    <location>
        <begin position="43"/>
        <end position="62"/>
    </location>
</feature>
<evidence type="ECO:0000313" key="2">
    <source>
        <dbReference type="EMBL" id="KAK7325696.1"/>
    </source>
</evidence>
<reference evidence="2 3" key="1">
    <citation type="submission" date="2024-01" db="EMBL/GenBank/DDBJ databases">
        <title>The genomes of 5 underutilized Papilionoideae crops provide insights into root nodulation and disease resistanc.</title>
        <authorList>
            <person name="Jiang F."/>
        </authorList>
    </citation>
    <scope>NUCLEOTIDE SEQUENCE [LARGE SCALE GENOMIC DNA]</scope>
    <source>
        <strain evidence="2">JINMINGXINNONG_FW02</strain>
        <tissue evidence="2">Leaves</tissue>
    </source>
</reference>
<dbReference type="Proteomes" id="UP001374584">
    <property type="component" value="Unassembled WGS sequence"/>
</dbReference>